<accession>A0A402CVG4</accession>
<dbReference type="Proteomes" id="UP000287394">
    <property type="component" value="Chromosome"/>
</dbReference>
<dbReference type="Gene3D" id="3.55.50.30">
    <property type="match status" value="1"/>
</dbReference>
<dbReference type="KEGG" id="ccot:CCAX7_24460"/>
<evidence type="ECO:0000256" key="1">
    <source>
        <dbReference type="RuleBase" id="RU004003"/>
    </source>
</evidence>
<reference evidence="2 3" key="1">
    <citation type="journal article" date="2019" name="Int. J. Syst. Evol. Microbiol.">
        <title>Capsulimonas corticalis gen. nov., sp. nov., an aerobic capsulated bacterium, of a novel bacterial order, Capsulimonadales ord. nov., of the class Armatimonadia of the phylum Armatimonadetes.</title>
        <authorList>
            <person name="Li J."/>
            <person name="Kudo C."/>
            <person name="Tonouchi A."/>
        </authorList>
    </citation>
    <scope>NUCLEOTIDE SEQUENCE [LARGE SCALE GENOMIC DNA]</scope>
    <source>
        <strain evidence="2 3">AX-7</strain>
    </source>
</reference>
<dbReference type="InterPro" id="IPR004846">
    <property type="entry name" value="T2SS/T3SS_dom"/>
</dbReference>
<dbReference type="RefSeq" id="WP_119321353.1">
    <property type="nucleotide sequence ID" value="NZ_AP025739.1"/>
</dbReference>
<dbReference type="PROSITE" id="PS00875">
    <property type="entry name" value="T2SP_D"/>
    <property type="match status" value="1"/>
</dbReference>
<dbReference type="OrthoDB" id="9775455at2"/>
<sequence length="467" mass="49690">MRFRISPFFRSLAAAGVAFSLLHPVAPVRAQSPDDGSSPTAGDPLPKRGSYSVTGTADRVTVSAVGVDAQELFTALAAKTNLPLVIDDTVSRRLTINIIDRPAREVVEDIVSAYGLSSATVDGVIMISEGIPRSPSSYLLSDIASVQTKYVDANNARNLLPVFLQDYVKVNSEQNSVILSAPTEVLQKFRGDIAQFDIPASQIVVDLLLVEVTKTSADQLGLTTNWQNASRGIAIDPGAGSVLFKSVTNLPTSFSATLTALQEKGLAKVRANPHIATLSGRRASVFVGTQRYLATPIDSGGGERNNIDAGVRLNITPYTGGQGQILVDVDAEVSTLSALDPITHLPEKGTRTANTAVRVNDGQTIVIGGLTQQETRDVHTKVPFLGDIPLIGPLFFQTKNVTTSQTELMLLITPRLLSDTGHLPDAEEKAVKQRFLDNGVSQQPIDLQKEMGDAVPAIPAATDKAAH</sequence>
<dbReference type="InterPro" id="IPR050810">
    <property type="entry name" value="Bact_Secretion_Sys_Channel"/>
</dbReference>
<comment type="similarity">
    <text evidence="1">Belongs to the bacterial secretin family.</text>
</comment>
<dbReference type="GO" id="GO:0009306">
    <property type="term" value="P:protein secretion"/>
    <property type="evidence" value="ECO:0007669"/>
    <property type="project" value="InterPro"/>
</dbReference>
<dbReference type="Pfam" id="PF00263">
    <property type="entry name" value="Secretin"/>
    <property type="match status" value="1"/>
</dbReference>
<organism evidence="2 3">
    <name type="scientific">Capsulimonas corticalis</name>
    <dbReference type="NCBI Taxonomy" id="2219043"/>
    <lineage>
        <taxon>Bacteria</taxon>
        <taxon>Bacillati</taxon>
        <taxon>Armatimonadota</taxon>
        <taxon>Armatimonadia</taxon>
        <taxon>Capsulimonadales</taxon>
        <taxon>Capsulimonadaceae</taxon>
        <taxon>Capsulimonas</taxon>
    </lineage>
</organism>
<dbReference type="PANTHER" id="PTHR30332">
    <property type="entry name" value="PROBABLE GENERAL SECRETION PATHWAY PROTEIN D"/>
    <property type="match status" value="1"/>
</dbReference>
<dbReference type="InterPro" id="IPR001775">
    <property type="entry name" value="GspD/PilQ"/>
</dbReference>
<dbReference type="EMBL" id="AP025739">
    <property type="protein sequence ID" value="BDI30395.1"/>
    <property type="molecule type" value="Genomic_DNA"/>
</dbReference>
<name>A0A402CVG4_9BACT</name>
<dbReference type="AlphaFoldDB" id="A0A402CVG4"/>
<dbReference type="GO" id="GO:0015627">
    <property type="term" value="C:type II protein secretion system complex"/>
    <property type="evidence" value="ECO:0007669"/>
    <property type="project" value="TreeGrafter"/>
</dbReference>
<proteinExistence type="inferred from homology"/>
<evidence type="ECO:0000313" key="3">
    <source>
        <dbReference type="Proteomes" id="UP000287394"/>
    </source>
</evidence>
<protein>
    <submittedName>
        <fullName evidence="2">Uncharacterized protein</fullName>
    </submittedName>
</protein>
<evidence type="ECO:0000313" key="2">
    <source>
        <dbReference type="EMBL" id="BDI30395.1"/>
    </source>
</evidence>
<dbReference type="InterPro" id="IPR004845">
    <property type="entry name" value="T2SS_GspD_CS"/>
</dbReference>
<keyword evidence="3" id="KW-1185">Reference proteome</keyword>
<dbReference type="PANTHER" id="PTHR30332:SF17">
    <property type="entry name" value="TYPE IV PILIATION SYSTEM PROTEIN DR_0774-RELATED"/>
    <property type="match status" value="1"/>
</dbReference>
<gene>
    <name evidence="2" type="ORF">CCAX7_24460</name>
</gene>
<dbReference type="PRINTS" id="PR00811">
    <property type="entry name" value="BCTERIALGSPD"/>
</dbReference>